<keyword evidence="2" id="KW-0472">Membrane</keyword>
<feature type="region of interest" description="Disordered" evidence="1">
    <location>
        <begin position="499"/>
        <end position="557"/>
    </location>
</feature>
<feature type="compositionally biased region" description="Polar residues" evidence="1">
    <location>
        <begin position="545"/>
        <end position="557"/>
    </location>
</feature>
<evidence type="ECO:0000256" key="2">
    <source>
        <dbReference type="SAM" id="Phobius"/>
    </source>
</evidence>
<feature type="transmembrane region" description="Helical" evidence="2">
    <location>
        <begin position="7"/>
        <end position="25"/>
    </location>
</feature>
<evidence type="ECO:0000256" key="1">
    <source>
        <dbReference type="SAM" id="MobiDB-lite"/>
    </source>
</evidence>
<sequence length="652" mass="66324">MNTKKSIIISGTILIALVVMGVFFATTKDSNIFEKDTTVKDLHIPTEEEVTIKNGSTLTSTGNMVIDGTLSCEHGPLSLVAKGDLYVRGTLRCILPDDALGNSLDIGLQIVATRIIFEKSATIDTNGHIIIVNEDSKLPHSKDTLDAMYAEVLKNSGDEARVGPFVDKKQLTSLSSQESDHREHLLPQSSSFIKVAYAQEVEGNASSLLELRGTWNIGEKDPSERRISNPQFFVDMGTESNITIADLLIHGAKGVDGQHDVGSSCEARGGHGGDAFRVRIKAGHIVINDGTIKLGDGGNGGDANTLPNCKEASATGGNGGKSGNIKITATKDIVITSFHVDPGTSGNGGNAIAIAEDGINSCGNTNGGNAEAIGGNGGENKKDLAVTGKVTGIERTQVSRVVGGRGGDAIAKPGNGAVSTDCSCATGVGGNSKAAGGNGGNAAISIPMSTGEARGGDGGNAEAFGGNGGNGQNCPSNFVGATGGNGGNALSTAGLPGRGTTATGRPGVIKNSSGGNGGLGSDGCPPASGGMGGVGTPLGIHGKEGNTTCVGTEQPQTPKSDALTLIKAIIYKGKYLPLDQIIITNEPGCGEEHWRAELGSVKATDGTIVPDADVVCGYGKVTENKPVLTTKQVATVDTAEFASTTDIFKFKP</sequence>
<proteinExistence type="predicted"/>
<protein>
    <submittedName>
        <fullName evidence="3">Uncharacterized protein</fullName>
    </submittedName>
</protein>
<feature type="compositionally biased region" description="Low complexity" evidence="1">
    <location>
        <begin position="499"/>
        <end position="513"/>
    </location>
</feature>
<evidence type="ECO:0000313" key="3">
    <source>
        <dbReference type="EMBL" id="OGZ18136.1"/>
    </source>
</evidence>
<accession>A0A1G2DX39</accession>
<reference evidence="3 4" key="1">
    <citation type="journal article" date="2016" name="Nat. Commun.">
        <title>Thousands of microbial genomes shed light on interconnected biogeochemical processes in an aquifer system.</title>
        <authorList>
            <person name="Anantharaman K."/>
            <person name="Brown C.T."/>
            <person name="Hug L.A."/>
            <person name="Sharon I."/>
            <person name="Castelle C.J."/>
            <person name="Probst A.J."/>
            <person name="Thomas B.C."/>
            <person name="Singh A."/>
            <person name="Wilkins M.J."/>
            <person name="Karaoz U."/>
            <person name="Brodie E.L."/>
            <person name="Williams K.H."/>
            <person name="Hubbard S.S."/>
            <person name="Banfield J.F."/>
        </authorList>
    </citation>
    <scope>NUCLEOTIDE SEQUENCE [LARGE SCALE GENOMIC DNA]</scope>
</reference>
<name>A0A1G2DX39_9BACT</name>
<dbReference type="Proteomes" id="UP000178106">
    <property type="component" value="Unassembled WGS sequence"/>
</dbReference>
<keyword evidence="2" id="KW-0812">Transmembrane</keyword>
<keyword evidence="2" id="KW-1133">Transmembrane helix</keyword>
<dbReference type="EMBL" id="MHLU01000108">
    <property type="protein sequence ID" value="OGZ18136.1"/>
    <property type="molecule type" value="Genomic_DNA"/>
</dbReference>
<gene>
    <name evidence="3" type="ORF">A2494_00470</name>
</gene>
<evidence type="ECO:0000313" key="4">
    <source>
        <dbReference type="Proteomes" id="UP000178106"/>
    </source>
</evidence>
<dbReference type="AlphaFoldDB" id="A0A1G2DX39"/>
<organism evidence="3 4">
    <name type="scientific">Candidatus Lloydbacteria bacterium RIFOXYC12_FULL_46_25</name>
    <dbReference type="NCBI Taxonomy" id="1798670"/>
    <lineage>
        <taxon>Bacteria</taxon>
        <taxon>Candidatus Lloydiibacteriota</taxon>
    </lineage>
</organism>
<comment type="caution">
    <text evidence="3">The sequence shown here is derived from an EMBL/GenBank/DDBJ whole genome shotgun (WGS) entry which is preliminary data.</text>
</comment>